<evidence type="ECO:0000259" key="1">
    <source>
        <dbReference type="Pfam" id="PF00248"/>
    </source>
</evidence>
<comment type="caution">
    <text evidence="2">The sequence shown here is derived from an EMBL/GenBank/DDBJ whole genome shotgun (WGS) entry which is preliminary data.</text>
</comment>
<dbReference type="AlphaFoldDB" id="A0ABD5ZW95"/>
<dbReference type="InterPro" id="IPR023210">
    <property type="entry name" value="NADP_OxRdtase_dom"/>
</dbReference>
<dbReference type="PANTHER" id="PTHR43638">
    <property type="entry name" value="OXIDOREDUCTASE, ALDO/KETO REDUCTASE FAMILY PROTEIN"/>
    <property type="match status" value="1"/>
</dbReference>
<dbReference type="RefSeq" id="WP_379702974.1">
    <property type="nucleotide sequence ID" value="NZ_JBHTAT010000001.1"/>
</dbReference>
<reference evidence="2" key="1">
    <citation type="journal article" date="2014" name="Int. J. Syst. Evol. Microbiol.">
        <title>Complete genome sequence of Corynebacterium casei LMG S-19264T (=DSM 44701T), isolated from a smear-ripened cheese.</title>
        <authorList>
            <consortium name="US DOE Joint Genome Institute (JGI-PGF)"/>
            <person name="Walter F."/>
            <person name="Albersmeier A."/>
            <person name="Kalinowski J."/>
            <person name="Ruckert C."/>
        </authorList>
    </citation>
    <scope>NUCLEOTIDE SEQUENCE [LARGE SCALE GENOMIC DNA]</scope>
    <source>
        <strain evidence="2">CGMCC 4.163</strain>
    </source>
</reference>
<dbReference type="InterPro" id="IPR036812">
    <property type="entry name" value="NAD(P)_OxRdtase_dom_sf"/>
</dbReference>
<evidence type="ECO:0000313" key="4">
    <source>
        <dbReference type="Proteomes" id="UP001596434"/>
    </source>
</evidence>
<evidence type="ECO:0000313" key="2">
    <source>
        <dbReference type="EMBL" id="MFC7254777.1"/>
    </source>
</evidence>
<evidence type="ECO:0000313" key="3">
    <source>
        <dbReference type="EMBL" id="MFC7257018.1"/>
    </source>
</evidence>
<reference evidence="4" key="2">
    <citation type="journal article" date="2019" name="Int. J. Syst. Evol. Microbiol.">
        <title>The Global Catalogue of Microorganisms (GCM) 10K type strain sequencing project: providing services to taxonomists for standard genome sequencing and annotation.</title>
        <authorList>
            <consortium name="The Broad Institute Genomics Platform"/>
            <consortium name="The Broad Institute Genome Sequencing Center for Infectious Disease"/>
            <person name="Wu L."/>
            <person name="Ma J."/>
        </authorList>
    </citation>
    <scope>NUCLEOTIDE SEQUENCE [LARGE SCALE GENOMIC DNA]</scope>
    <source>
        <strain evidence="4">GX21</strain>
    </source>
</reference>
<protein>
    <submittedName>
        <fullName evidence="2">Aldo/keto reductase</fullName>
    </submittedName>
</protein>
<proteinExistence type="predicted"/>
<sequence length="104" mass="11650">MRRERARRHDYWVVAYAPIARNAVADVPESRAVAEKHDATPAPVSLAWALSKEHVAAVPKSGTPSHIRETDAAREFELDDEDVARIDGIEAEDRVVDFPNAPWH</sequence>
<feature type="domain" description="NADP-dependent oxidoreductase" evidence="1">
    <location>
        <begin position="24"/>
        <end position="90"/>
    </location>
</feature>
<dbReference type="Proteomes" id="UP001596434">
    <property type="component" value="Unassembled WGS sequence"/>
</dbReference>
<dbReference type="PANTHER" id="PTHR43638:SF3">
    <property type="entry name" value="ALDEHYDE REDUCTASE"/>
    <property type="match status" value="1"/>
</dbReference>
<dbReference type="SUPFAM" id="SSF51430">
    <property type="entry name" value="NAD(P)-linked oxidoreductase"/>
    <property type="match status" value="1"/>
</dbReference>
<dbReference type="Gene3D" id="3.20.20.100">
    <property type="entry name" value="NADP-dependent oxidoreductase domain"/>
    <property type="match status" value="1"/>
</dbReference>
<dbReference type="EMBL" id="JBHTAT010000003">
    <property type="protein sequence ID" value="MFC7257018.1"/>
    <property type="molecule type" value="Genomic_DNA"/>
</dbReference>
<organism evidence="2 4">
    <name type="scientific">Haloplanus litoreus</name>
    <dbReference type="NCBI Taxonomy" id="767515"/>
    <lineage>
        <taxon>Archaea</taxon>
        <taxon>Methanobacteriati</taxon>
        <taxon>Methanobacteriota</taxon>
        <taxon>Stenosarchaea group</taxon>
        <taxon>Halobacteria</taxon>
        <taxon>Halobacteriales</taxon>
        <taxon>Haloferacaceae</taxon>
        <taxon>Haloplanus</taxon>
    </lineage>
</organism>
<name>A0ABD5ZW95_9EURY</name>
<accession>A0ABD5ZW95</accession>
<dbReference type="GeneID" id="96953101"/>
<keyword evidence="4" id="KW-1185">Reference proteome</keyword>
<dbReference type="EMBL" id="JBHTAT010000001">
    <property type="protein sequence ID" value="MFC7254777.1"/>
    <property type="molecule type" value="Genomic_DNA"/>
</dbReference>
<gene>
    <name evidence="2" type="ORF">ACFQKE_05585</name>
    <name evidence="3" type="ORF">ACFQKE_17300</name>
</gene>
<reference evidence="2" key="3">
    <citation type="submission" date="2024-09" db="EMBL/GenBank/DDBJ databases">
        <authorList>
            <person name="Sun Q."/>
        </authorList>
    </citation>
    <scope>NUCLEOTIDE SEQUENCE</scope>
    <source>
        <strain evidence="2">CGMCC 4.163</strain>
    </source>
</reference>
<dbReference type="Pfam" id="PF00248">
    <property type="entry name" value="Aldo_ket_red"/>
    <property type="match status" value="1"/>
</dbReference>